<dbReference type="GeneID" id="102808472"/>
<evidence type="ECO:0000256" key="2">
    <source>
        <dbReference type="ARBA" id="ARBA00022603"/>
    </source>
</evidence>
<reference evidence="9" key="1">
    <citation type="submission" date="2025-08" db="UniProtKB">
        <authorList>
            <consortium name="RefSeq"/>
        </authorList>
    </citation>
    <scope>IDENTIFICATION</scope>
    <source>
        <tissue evidence="9">Testes</tissue>
    </source>
</reference>
<evidence type="ECO:0000256" key="6">
    <source>
        <dbReference type="PROSITE-ProRule" id="PRU01015"/>
    </source>
</evidence>
<dbReference type="Pfam" id="PF13649">
    <property type="entry name" value="Methyltransf_25"/>
    <property type="match status" value="1"/>
</dbReference>
<dbReference type="InterPro" id="IPR001452">
    <property type="entry name" value="SH3_domain"/>
</dbReference>
<dbReference type="InterPro" id="IPR041698">
    <property type="entry name" value="Methyltransf_25"/>
</dbReference>
<evidence type="ECO:0000313" key="9">
    <source>
        <dbReference type="RefSeq" id="XP_006822673.1"/>
    </source>
</evidence>
<dbReference type="Gene3D" id="2.70.160.11">
    <property type="entry name" value="Hnrnp arginine n-methyltransferase1"/>
    <property type="match status" value="1"/>
</dbReference>
<dbReference type="PANTHER" id="PTHR11006:SF92">
    <property type="entry name" value="PROTEIN ARGININE N-METHYLTRANSFERASE 2"/>
    <property type="match status" value="1"/>
</dbReference>
<dbReference type="Gene3D" id="3.40.50.150">
    <property type="entry name" value="Vaccinia Virus protein VP39"/>
    <property type="match status" value="1"/>
</dbReference>
<dbReference type="Pfam" id="PF22528">
    <property type="entry name" value="PRMT_C"/>
    <property type="match status" value="1"/>
</dbReference>
<dbReference type="InterPro" id="IPR036028">
    <property type="entry name" value="SH3-like_dom_sf"/>
</dbReference>
<name>A0ABM0MRN2_SACKO</name>
<dbReference type="PROSITE" id="PS50002">
    <property type="entry name" value="SH3"/>
    <property type="match status" value="1"/>
</dbReference>
<gene>
    <name evidence="9" type="primary">LOC102808472</name>
</gene>
<evidence type="ECO:0000256" key="4">
    <source>
        <dbReference type="ARBA" id="ARBA00022691"/>
    </source>
</evidence>
<evidence type="ECO:0000313" key="8">
    <source>
        <dbReference type="Proteomes" id="UP000694865"/>
    </source>
</evidence>
<dbReference type="InterPro" id="IPR025799">
    <property type="entry name" value="Arg_MeTrfase"/>
</dbReference>
<keyword evidence="1 5" id="KW-0728">SH3 domain</keyword>
<keyword evidence="2 6" id="KW-0489">Methyltransferase</keyword>
<dbReference type="PRINTS" id="PR00452">
    <property type="entry name" value="SH3DOMAIN"/>
</dbReference>
<dbReference type="SUPFAM" id="SSF50044">
    <property type="entry name" value="SH3-domain"/>
    <property type="match status" value="1"/>
</dbReference>
<evidence type="ECO:0000259" key="7">
    <source>
        <dbReference type="PROSITE" id="PS50002"/>
    </source>
</evidence>
<dbReference type="PROSITE" id="PS51678">
    <property type="entry name" value="SAM_MT_PRMT"/>
    <property type="match status" value="1"/>
</dbReference>
<dbReference type="PANTHER" id="PTHR11006">
    <property type="entry name" value="PROTEIN ARGININE N-METHYLTRANSFERASE"/>
    <property type="match status" value="1"/>
</dbReference>
<evidence type="ECO:0000256" key="3">
    <source>
        <dbReference type="ARBA" id="ARBA00022679"/>
    </source>
</evidence>
<organism evidence="8 9">
    <name type="scientific">Saccoglossus kowalevskii</name>
    <name type="common">Acorn worm</name>
    <dbReference type="NCBI Taxonomy" id="10224"/>
    <lineage>
        <taxon>Eukaryota</taxon>
        <taxon>Metazoa</taxon>
        <taxon>Hemichordata</taxon>
        <taxon>Enteropneusta</taxon>
        <taxon>Harrimaniidae</taxon>
        <taxon>Saccoglossus</taxon>
    </lineage>
</organism>
<evidence type="ECO:0000256" key="5">
    <source>
        <dbReference type="PROSITE-ProRule" id="PRU00192"/>
    </source>
</evidence>
<dbReference type="RefSeq" id="XP_006822673.1">
    <property type="nucleotide sequence ID" value="XM_006822610.1"/>
</dbReference>
<evidence type="ECO:0000256" key="1">
    <source>
        <dbReference type="ARBA" id="ARBA00022443"/>
    </source>
</evidence>
<feature type="domain" description="SH3" evidence="7">
    <location>
        <begin position="72"/>
        <end position="131"/>
    </location>
</feature>
<dbReference type="SUPFAM" id="SSF53335">
    <property type="entry name" value="S-adenosyl-L-methionine-dependent methyltransferases"/>
    <property type="match status" value="1"/>
</dbReference>
<dbReference type="CDD" id="cd02440">
    <property type="entry name" value="AdoMet_MTases"/>
    <property type="match status" value="1"/>
</dbReference>
<dbReference type="InterPro" id="IPR029063">
    <property type="entry name" value="SAM-dependent_MTases_sf"/>
</dbReference>
<keyword evidence="4 6" id="KW-0949">S-adenosyl-L-methionine</keyword>
<protein>
    <submittedName>
        <fullName evidence="9">Protein arginine N-methyltransferase 2-like</fullName>
    </submittedName>
</protein>
<sequence>MSEFIDQNNHCLVEYPLNDNTAQSKAAEFLPCRCKEPASTSLVQEKHGLKALPSQDEMNEAKTNYDTGILNNKLQVVVAFSDFKAVDDNQLSFCRGDEMQILYKPNSDWWWAEIHGNEGYIPTNHITEKTREEWEADRWQDVEYFDSYADLKLHLEMLSDNARTNAYKDAIIQNAESLSNKVVVDVGCGTGILSLLCAKHANVKQVYGVEASDIVHHTQHLIDQNGLTNKITIFKDKVENITLPDKVDIIISEWMGTLLLFELMIESVLLARNLWLKDTGVMWPSDASLYLVPCSATDEYNKKIAFWDCVYGFDFSYLKSFAMQEYFGKPVFNHELKSTDCLDSPLCVLKMKMKTFQIDELEEIVKEFSFKVTKKSTFHGFASWFSVDFGGFNNQNTVTLDTGPTSRLTHWKQDLFMMNDAVQVTVGDKIEGSIVIKRNAEWRRHLVVTFKYQMIFHCDQNIKNFEKTFPLWK</sequence>
<proteinExistence type="predicted"/>
<keyword evidence="3 6" id="KW-0808">Transferase</keyword>
<accession>A0ABM0MRN2</accession>
<dbReference type="Gene3D" id="2.30.30.40">
    <property type="entry name" value="SH3 Domains"/>
    <property type="match status" value="1"/>
</dbReference>
<dbReference type="Proteomes" id="UP000694865">
    <property type="component" value="Unplaced"/>
</dbReference>
<keyword evidence="8" id="KW-1185">Reference proteome</keyword>
<dbReference type="SMART" id="SM00326">
    <property type="entry name" value="SH3"/>
    <property type="match status" value="1"/>
</dbReference>
<dbReference type="Pfam" id="PF00018">
    <property type="entry name" value="SH3_1"/>
    <property type="match status" value="1"/>
</dbReference>
<dbReference type="InterPro" id="IPR055135">
    <property type="entry name" value="PRMT_dom"/>
</dbReference>